<accession>A0A1I3M6B7</accession>
<gene>
    <name evidence="1" type="ORF">SAMN04488095_1738</name>
</gene>
<keyword evidence="2" id="KW-1185">Reference proteome</keyword>
<proteinExistence type="predicted"/>
<dbReference type="RefSeq" id="WP_092779323.1">
    <property type="nucleotide sequence ID" value="NZ_FORA01000002.1"/>
</dbReference>
<reference evidence="1 2" key="1">
    <citation type="submission" date="2016-10" db="EMBL/GenBank/DDBJ databases">
        <authorList>
            <person name="de Groot N.N."/>
        </authorList>
    </citation>
    <scope>NUCLEOTIDE SEQUENCE [LARGE SCALE GENOMIC DNA]</scope>
    <source>
        <strain evidence="1 2">DSM 19073</strain>
    </source>
</reference>
<dbReference type="STRING" id="390807.SAMN04488095_1738"/>
<evidence type="ECO:0000313" key="2">
    <source>
        <dbReference type="Proteomes" id="UP000199110"/>
    </source>
</evidence>
<organism evidence="1 2">
    <name type="scientific">Jannaschia pohangensis</name>
    <dbReference type="NCBI Taxonomy" id="390807"/>
    <lineage>
        <taxon>Bacteria</taxon>
        <taxon>Pseudomonadati</taxon>
        <taxon>Pseudomonadota</taxon>
        <taxon>Alphaproteobacteria</taxon>
        <taxon>Rhodobacterales</taxon>
        <taxon>Roseobacteraceae</taxon>
        <taxon>Jannaschia</taxon>
    </lineage>
</organism>
<sequence>MTDEPETDTAGRAKLDSKLVSSLARAGFQARRRHDPATKGENAEAARAAWTEARANEVRVARATLRLLQARGLDVVQTGSGDA</sequence>
<dbReference type="AlphaFoldDB" id="A0A1I3M6B7"/>
<dbReference type="EMBL" id="FORA01000002">
    <property type="protein sequence ID" value="SFI92226.1"/>
    <property type="molecule type" value="Genomic_DNA"/>
</dbReference>
<protein>
    <submittedName>
        <fullName evidence="1">Uncharacterized protein</fullName>
    </submittedName>
</protein>
<dbReference type="Proteomes" id="UP000199110">
    <property type="component" value="Unassembled WGS sequence"/>
</dbReference>
<evidence type="ECO:0000313" key="1">
    <source>
        <dbReference type="EMBL" id="SFI92226.1"/>
    </source>
</evidence>
<name>A0A1I3M6B7_9RHOB</name>